<dbReference type="EMBL" id="UINC01034576">
    <property type="protein sequence ID" value="SVB25632.1"/>
    <property type="molecule type" value="Genomic_DNA"/>
</dbReference>
<evidence type="ECO:0000313" key="3">
    <source>
        <dbReference type="EMBL" id="SVB25632.1"/>
    </source>
</evidence>
<dbReference type="PANTHER" id="PTHR35889">
    <property type="entry name" value="CYCLOINULO-OLIGOSACCHARIDE FRUCTANOTRANSFERASE-RELATED"/>
    <property type="match status" value="1"/>
</dbReference>
<evidence type="ECO:0000259" key="1">
    <source>
        <dbReference type="Pfam" id="PF07583"/>
    </source>
</evidence>
<feature type="domain" description="DUF1549" evidence="1">
    <location>
        <begin position="173"/>
        <end position="387"/>
    </location>
</feature>
<evidence type="ECO:0000259" key="2">
    <source>
        <dbReference type="Pfam" id="PF07635"/>
    </source>
</evidence>
<dbReference type="Pfam" id="PF07635">
    <property type="entry name" value="PSCyt1"/>
    <property type="match status" value="1"/>
</dbReference>
<gene>
    <name evidence="3" type="ORF">METZ01_LOCUS178486</name>
</gene>
<name>A0A382CIJ3_9ZZZZ</name>
<dbReference type="PANTHER" id="PTHR35889:SF3">
    <property type="entry name" value="F-BOX DOMAIN-CONTAINING PROTEIN"/>
    <property type="match status" value="1"/>
</dbReference>
<feature type="non-terminal residue" evidence="3">
    <location>
        <position position="529"/>
    </location>
</feature>
<organism evidence="3">
    <name type="scientific">marine metagenome</name>
    <dbReference type="NCBI Taxonomy" id="408172"/>
    <lineage>
        <taxon>unclassified sequences</taxon>
        <taxon>metagenomes</taxon>
        <taxon>ecological metagenomes</taxon>
    </lineage>
</organism>
<protein>
    <recommendedName>
        <fullName evidence="4">Cytochrome c domain-containing protein</fullName>
    </recommendedName>
</protein>
<sequence length="529" mass="59373">MHQLFKCLLLSFGFTAVGLMANPTAEQVEFFEKNIRPVLAEHCYECHNSSDKAKGGLALDWQGGLAKGGDSGPVLVAGKPGSSRLLRAIRHEEKDLKMPKDGPRLSPAIVQNFERWIAMGAPDPRVMKPSREDIAKAISWETIREQRKQWWSFQPVRFPAPPRVKGDWAQTDIDKFIQAEWEAEGLSPAGNAEPHALIRRLSFVLTGLPPTPEETAAFVQVAEGDRRAAVVNAVERLLASPHFGERWARHWMDWVRYAESLGSEGDPAIPNANQYRNYLIRALNADVPYDQLLREHIAGDLLAKPRLNMKLGLNESAIGPAHYRFVLQGFAPTDALDELVRTTENQIDVVSKAFLGLTVSCARCHNHKFDPISQEDYHAFYSIMTSCRPAMVNIDTSARQETNKAKLTGLKPRIRAALAEQWLAETGTISEQILQPSAEWEKAIEGAKDFRNPLHAWNQLRLAKGEKFTEDWKKLANDFSKSKKALDEQRARKYAKRWQLGQDTDPLNEWVLDGNGLDGTVAKAGAFRV</sequence>
<reference evidence="3" key="1">
    <citation type="submission" date="2018-05" db="EMBL/GenBank/DDBJ databases">
        <authorList>
            <person name="Lanie J.A."/>
            <person name="Ng W.-L."/>
            <person name="Kazmierczak K.M."/>
            <person name="Andrzejewski T.M."/>
            <person name="Davidsen T.M."/>
            <person name="Wayne K.J."/>
            <person name="Tettelin H."/>
            <person name="Glass J.I."/>
            <person name="Rusch D."/>
            <person name="Podicherti R."/>
            <person name="Tsui H.-C.T."/>
            <person name="Winkler M.E."/>
        </authorList>
    </citation>
    <scope>NUCLEOTIDE SEQUENCE</scope>
</reference>
<dbReference type="Pfam" id="PF07583">
    <property type="entry name" value="PSCyt2"/>
    <property type="match status" value="1"/>
</dbReference>
<dbReference type="AlphaFoldDB" id="A0A382CIJ3"/>
<accession>A0A382CIJ3</accession>
<evidence type="ECO:0008006" key="4">
    <source>
        <dbReference type="Google" id="ProtNLM"/>
    </source>
</evidence>
<proteinExistence type="predicted"/>
<feature type="domain" description="Cytochrome C Planctomycete-type" evidence="2">
    <location>
        <begin position="43"/>
        <end position="102"/>
    </location>
</feature>
<dbReference type="InterPro" id="IPR011444">
    <property type="entry name" value="DUF1549"/>
</dbReference>
<dbReference type="InterPro" id="IPR011429">
    <property type="entry name" value="Cyt_c_Planctomycete-type"/>
</dbReference>